<name>A0A4R3TNX4_9FIRM</name>
<dbReference type="Pfam" id="PF10694">
    <property type="entry name" value="DUF2500"/>
    <property type="match status" value="1"/>
</dbReference>
<keyword evidence="3" id="KW-1185">Reference proteome</keyword>
<keyword evidence="1" id="KW-1133">Transmembrane helix</keyword>
<evidence type="ECO:0000313" key="3">
    <source>
        <dbReference type="Proteomes" id="UP000295773"/>
    </source>
</evidence>
<dbReference type="Proteomes" id="UP000295773">
    <property type="component" value="Unassembled WGS sequence"/>
</dbReference>
<dbReference type="Gene3D" id="2.40.50.660">
    <property type="match status" value="1"/>
</dbReference>
<keyword evidence="1" id="KW-0812">Transmembrane</keyword>
<comment type="caution">
    <text evidence="2">The sequence shown here is derived from an EMBL/GenBank/DDBJ whole genome shotgun (WGS) entry which is preliminary data.</text>
</comment>
<dbReference type="RefSeq" id="WP_132223186.1">
    <property type="nucleotide sequence ID" value="NZ_JADPGE010000015.1"/>
</dbReference>
<dbReference type="EMBL" id="SMBP01000001">
    <property type="protein sequence ID" value="TCU63417.1"/>
    <property type="molecule type" value="Genomic_DNA"/>
</dbReference>
<sequence>MFEVEDPVFDIVPAIIGIIFVIVIGIFVVAIVRGIAQWQRNNHAEQESHRACIVTKRIDVDHYGNGDNVSSSTTTYYVTFELENGERREFRVSGKLYGQLAEKDQGELQFQGTRFLSFQRNV</sequence>
<feature type="transmembrane region" description="Helical" evidence="1">
    <location>
        <begin position="12"/>
        <end position="32"/>
    </location>
</feature>
<evidence type="ECO:0000313" key="2">
    <source>
        <dbReference type="EMBL" id="TCU63417.1"/>
    </source>
</evidence>
<proteinExistence type="predicted"/>
<organism evidence="2 3">
    <name type="scientific">Longicatena caecimuris</name>
    <dbReference type="NCBI Taxonomy" id="1796635"/>
    <lineage>
        <taxon>Bacteria</taxon>
        <taxon>Bacillati</taxon>
        <taxon>Bacillota</taxon>
        <taxon>Erysipelotrichia</taxon>
        <taxon>Erysipelotrichales</taxon>
        <taxon>Erysipelotrichaceae</taxon>
        <taxon>Longicatena</taxon>
    </lineage>
</organism>
<dbReference type="AlphaFoldDB" id="A0A4R3TNX4"/>
<evidence type="ECO:0000256" key="1">
    <source>
        <dbReference type="SAM" id="Phobius"/>
    </source>
</evidence>
<accession>A0A4R3TNX4</accession>
<protein>
    <submittedName>
        <fullName evidence="2">Uncharacterized protein DUF2500</fullName>
    </submittedName>
</protein>
<keyword evidence="1" id="KW-0472">Membrane</keyword>
<reference evidence="2 3" key="1">
    <citation type="submission" date="2019-03" db="EMBL/GenBank/DDBJ databases">
        <title>Genomic Encyclopedia of Type Strains, Phase IV (KMG-IV): sequencing the most valuable type-strain genomes for metagenomic binning, comparative biology and taxonomic classification.</title>
        <authorList>
            <person name="Goeker M."/>
        </authorList>
    </citation>
    <scope>NUCLEOTIDE SEQUENCE [LARGE SCALE GENOMIC DNA]</scope>
    <source>
        <strain evidence="2 3">DSM 29481</strain>
    </source>
</reference>
<gene>
    <name evidence="2" type="ORF">EDD61_10168</name>
</gene>
<dbReference type="InterPro" id="IPR019635">
    <property type="entry name" value="DUF2500"/>
</dbReference>